<gene>
    <name evidence="6" type="ORF">THSYN_26165</name>
</gene>
<feature type="region of interest" description="Disordered" evidence="3">
    <location>
        <begin position="1"/>
        <end position="23"/>
    </location>
</feature>
<dbReference type="KEGG" id="tsy:THSYN_26165"/>
<dbReference type="SUPFAM" id="SSF56235">
    <property type="entry name" value="N-terminal nucleophile aminohydrolases (Ntn hydrolases)"/>
    <property type="match status" value="1"/>
</dbReference>
<comment type="similarity">
    <text evidence="1">Belongs to the peptidase C59 family.</text>
</comment>
<dbReference type="PANTHER" id="PTHR35527:SF2">
    <property type="entry name" value="HYDROLASE"/>
    <property type="match status" value="1"/>
</dbReference>
<dbReference type="Pfam" id="PF02275">
    <property type="entry name" value="CBAH"/>
    <property type="match status" value="1"/>
</dbReference>
<protein>
    <recommendedName>
        <fullName evidence="5">Choloylglycine hydrolase/NAAA C-terminal domain-containing protein</fullName>
    </recommendedName>
</protein>
<proteinExistence type="inferred from homology"/>
<reference evidence="6 7" key="1">
    <citation type="submission" date="2017-03" db="EMBL/GenBank/DDBJ databases">
        <title>Complete genome sequence of Candidatus 'Thiodictyon syntrophicum' sp. nov. strain Cad16T, a photolithoautotroph purple sulfur bacterium isolated from an alpine meromictic lake.</title>
        <authorList>
            <person name="Luedin S.M."/>
            <person name="Pothier J.F."/>
            <person name="Danza F."/>
            <person name="Storelli N."/>
            <person name="Wittwer M."/>
            <person name="Tonolla M."/>
        </authorList>
    </citation>
    <scope>NUCLEOTIDE SEQUENCE [LARGE SCALE GENOMIC DNA]</scope>
    <source>
        <strain evidence="6 7">Cad16T</strain>
    </source>
</reference>
<dbReference type="InterPro" id="IPR029055">
    <property type="entry name" value="Ntn_hydrolases_N"/>
</dbReference>
<dbReference type="PANTHER" id="PTHR35527">
    <property type="entry name" value="CHOLOYLGLYCINE HYDROLASE"/>
    <property type="match status" value="1"/>
</dbReference>
<evidence type="ECO:0000256" key="4">
    <source>
        <dbReference type="SAM" id="Phobius"/>
    </source>
</evidence>
<evidence type="ECO:0000256" key="1">
    <source>
        <dbReference type="ARBA" id="ARBA00006625"/>
    </source>
</evidence>
<organism evidence="6 7">
    <name type="scientific">Candidatus Thiodictyon syntrophicum</name>
    <dbReference type="NCBI Taxonomy" id="1166950"/>
    <lineage>
        <taxon>Bacteria</taxon>
        <taxon>Pseudomonadati</taxon>
        <taxon>Pseudomonadota</taxon>
        <taxon>Gammaproteobacteria</taxon>
        <taxon>Chromatiales</taxon>
        <taxon>Chromatiaceae</taxon>
        <taxon>Thiodictyon</taxon>
    </lineage>
</organism>
<evidence type="ECO:0000313" key="6">
    <source>
        <dbReference type="EMBL" id="AUB84078.1"/>
    </source>
</evidence>
<keyword evidence="4" id="KW-1133">Transmembrane helix</keyword>
<dbReference type="InterPro" id="IPR029132">
    <property type="entry name" value="CBAH/NAAA_C"/>
</dbReference>
<dbReference type="EMBL" id="CP020370">
    <property type="protein sequence ID" value="AUB84078.1"/>
    <property type="molecule type" value="Genomic_DNA"/>
</dbReference>
<evidence type="ECO:0000259" key="5">
    <source>
        <dbReference type="Pfam" id="PF02275"/>
    </source>
</evidence>
<dbReference type="GO" id="GO:0016787">
    <property type="term" value="F:hydrolase activity"/>
    <property type="evidence" value="ECO:0007669"/>
    <property type="project" value="UniProtKB-KW"/>
</dbReference>
<dbReference type="Gene3D" id="3.60.60.10">
    <property type="entry name" value="Penicillin V Acylase, Chain A"/>
    <property type="match status" value="1"/>
</dbReference>
<evidence type="ECO:0000313" key="7">
    <source>
        <dbReference type="Proteomes" id="UP000232638"/>
    </source>
</evidence>
<dbReference type="AlphaFoldDB" id="A0A2K8UES8"/>
<sequence length="248" mass="26948">MTRTGPRSWFRPAAASRSPRLQPWSCASKAEALDSARGGRNDDRGPNGSLDLKQLDLDPSILYRLLLSLPLTPYPLPGETWMPRQFIARTVLAALVAGAIAVLPAPAAACTTFRIQSQDGAWLVARSMEFGQDLKSEVMLVPRGYRLTTTRPDLKPGMGWEVKHGFLGINAFGLDVALDGMNEAGLSVGVLYIPGFVEYQPFPPDGRHAVSNLEFGNWVLSQFATVGEVREALAKVAVYDLDLPPSGR</sequence>
<dbReference type="Proteomes" id="UP000232638">
    <property type="component" value="Chromosome"/>
</dbReference>
<accession>A0A2K8UES8</accession>
<feature type="transmembrane region" description="Helical" evidence="4">
    <location>
        <begin position="86"/>
        <end position="107"/>
    </location>
</feature>
<feature type="domain" description="Choloylglycine hydrolase/NAAA C-terminal" evidence="5">
    <location>
        <begin position="110"/>
        <end position="238"/>
    </location>
</feature>
<keyword evidence="7" id="KW-1185">Reference proteome</keyword>
<evidence type="ECO:0000256" key="2">
    <source>
        <dbReference type="ARBA" id="ARBA00022801"/>
    </source>
</evidence>
<dbReference type="InterPro" id="IPR052193">
    <property type="entry name" value="Peptidase_C59"/>
</dbReference>
<name>A0A2K8UES8_9GAMM</name>
<keyword evidence="4" id="KW-0472">Membrane</keyword>
<keyword evidence="2" id="KW-0378">Hydrolase</keyword>
<evidence type="ECO:0000256" key="3">
    <source>
        <dbReference type="SAM" id="MobiDB-lite"/>
    </source>
</evidence>
<keyword evidence="4" id="KW-0812">Transmembrane</keyword>